<dbReference type="PANTHER" id="PTHR30572">
    <property type="entry name" value="MEMBRANE COMPONENT OF TRANSPORTER-RELATED"/>
    <property type="match status" value="1"/>
</dbReference>
<dbReference type="AlphaFoldDB" id="D7GG79"/>
<evidence type="ECO:0000313" key="11">
    <source>
        <dbReference type="EMBL" id="CBL57540.1"/>
    </source>
</evidence>
<keyword evidence="3 8" id="KW-0812">Transmembrane</keyword>
<dbReference type="InterPro" id="IPR050250">
    <property type="entry name" value="Macrolide_Exporter_MacB"/>
</dbReference>
<reference evidence="11 12" key="1">
    <citation type="journal article" date="2010" name="PLoS ONE">
        <title>The complete genome of Propionibacterium freudenreichii CIRM-BIA1, a hardy actinobacterium with food and probiotic applications.</title>
        <authorList>
            <person name="Falentin H."/>
            <person name="Deutsch S.M."/>
            <person name="Jan G."/>
            <person name="Loux V."/>
            <person name="Thierry A."/>
            <person name="Parayre S."/>
            <person name="Maillard M.B."/>
            <person name="Dherbecourt J."/>
            <person name="Cousin F.J."/>
            <person name="Jardin J."/>
            <person name="Siguier P."/>
            <person name="Couloux A."/>
            <person name="Barbe V."/>
            <person name="Vacherie B."/>
            <person name="Wincker P."/>
            <person name="Gibrat J.F."/>
            <person name="Gaillardin C."/>
            <person name="Lortal S."/>
        </authorList>
    </citation>
    <scope>NUCLEOTIDE SEQUENCE [LARGE SCALE GENOMIC DNA]</scope>
    <source>
        <strain evidence="12">ATCC 9614 / DSM 4902 / CIP 103027 / NCIMB 8099 / CIRM-BIA1</strain>
    </source>
</reference>
<evidence type="ECO:0000259" key="10">
    <source>
        <dbReference type="Pfam" id="PF12704"/>
    </source>
</evidence>
<keyword evidence="4 8" id="KW-1133">Transmembrane helix</keyword>
<dbReference type="GO" id="GO:0022857">
    <property type="term" value="F:transmembrane transporter activity"/>
    <property type="evidence" value="ECO:0007669"/>
    <property type="project" value="TreeGrafter"/>
</dbReference>
<feature type="compositionally biased region" description="Gly residues" evidence="7">
    <location>
        <begin position="435"/>
        <end position="446"/>
    </location>
</feature>
<protein>
    <submittedName>
        <fullName evidence="11">Hypothetical membrane protein</fullName>
    </submittedName>
</protein>
<dbReference type="STRING" id="754252.PFREUD_20470"/>
<accession>D7GG79</accession>
<dbReference type="InterPro" id="IPR003838">
    <property type="entry name" value="ABC3_permease_C"/>
</dbReference>
<dbReference type="RefSeq" id="WP_013161884.1">
    <property type="nucleotide sequence ID" value="NC_014215.1"/>
</dbReference>
<gene>
    <name evidence="11" type="ordered locus">PFREUD_20470</name>
</gene>
<dbReference type="KEGG" id="pfr:PFREUD_20470"/>
<evidence type="ECO:0000259" key="9">
    <source>
        <dbReference type="Pfam" id="PF02687"/>
    </source>
</evidence>
<evidence type="ECO:0000256" key="5">
    <source>
        <dbReference type="ARBA" id="ARBA00023136"/>
    </source>
</evidence>
<evidence type="ECO:0000256" key="7">
    <source>
        <dbReference type="SAM" id="MobiDB-lite"/>
    </source>
</evidence>
<evidence type="ECO:0000256" key="6">
    <source>
        <dbReference type="ARBA" id="ARBA00038076"/>
    </source>
</evidence>
<evidence type="ECO:0000256" key="8">
    <source>
        <dbReference type="SAM" id="Phobius"/>
    </source>
</evidence>
<evidence type="ECO:0000313" key="12">
    <source>
        <dbReference type="Proteomes" id="UP000000936"/>
    </source>
</evidence>
<organism evidence="11 12">
    <name type="scientific">Propionibacterium freudenreichii subsp. shermanii (strain ATCC 9614 / DSM 4902 / CIP 103027 / NCIMB 8099 / CIRM-BIA1)</name>
    <dbReference type="NCBI Taxonomy" id="754252"/>
    <lineage>
        <taxon>Bacteria</taxon>
        <taxon>Bacillati</taxon>
        <taxon>Actinomycetota</taxon>
        <taxon>Actinomycetes</taxon>
        <taxon>Propionibacteriales</taxon>
        <taxon>Propionibacteriaceae</taxon>
        <taxon>Propionibacterium</taxon>
    </lineage>
</organism>
<dbReference type="eggNOG" id="COG0577">
    <property type="taxonomic scope" value="Bacteria"/>
</dbReference>
<dbReference type="Proteomes" id="UP000000936">
    <property type="component" value="Chromosome"/>
</dbReference>
<sequence length="504" mass="49603">MLMTFARRELGRRRRQTIIVALGLAIAVALLMVVHSVSSGVSRAQSEVLSSVYGVGTDITVTQKSTQQPGQGFDMAPGAQDANGNTSVSSTTVRTTRGTEAFDASQLATVQGVQGVAGATAVLNLEQTTFDGQIGSSGSASSSSSGSSSSASASPSASASSGTSRGAMGGGRMNLNQTTITGVEPGATLGPLSTLSVSSGRALATSDDGNDVALVSSDYASQHNVAVGGTISVANKDVSVVGIVTSSSSSSISEVYLPLKTAQALSDNTDKISEILVQASDSNQVSTVASALTKALPSATVSTQEALAQSVSGSLGSASKLISSLGTWLSIGVVVVAFGLAVLFTVSGVNQRTRDFGTLKALGWSRRRIVGQVATESLLRAGIGGAAGIVLGLVATLVINAMGITLSGSTGGFSMGGGRGAPGGQPSGMPSMAGGQAGGAPAGGGGGMAERASNAVNVVLHSPVSIQMIAIGLAAALVGGLLAGVIGGWRAGGMRPAEALRSVE</sequence>
<feature type="transmembrane region" description="Helical" evidence="8">
    <location>
        <begin position="464"/>
        <end position="486"/>
    </location>
</feature>
<name>D7GG79_PROFC</name>
<evidence type="ECO:0000256" key="4">
    <source>
        <dbReference type="ARBA" id="ARBA00022989"/>
    </source>
</evidence>
<evidence type="ECO:0000256" key="1">
    <source>
        <dbReference type="ARBA" id="ARBA00004651"/>
    </source>
</evidence>
<feature type="region of interest" description="Disordered" evidence="7">
    <location>
        <begin position="132"/>
        <end position="187"/>
    </location>
</feature>
<evidence type="ECO:0000256" key="3">
    <source>
        <dbReference type="ARBA" id="ARBA00022692"/>
    </source>
</evidence>
<dbReference type="EMBL" id="FN806773">
    <property type="protein sequence ID" value="CBL57540.1"/>
    <property type="molecule type" value="Genomic_DNA"/>
</dbReference>
<dbReference type="Pfam" id="PF12704">
    <property type="entry name" value="MacB_PCD"/>
    <property type="match status" value="1"/>
</dbReference>
<keyword evidence="2" id="KW-1003">Cell membrane</keyword>
<dbReference type="Pfam" id="PF02687">
    <property type="entry name" value="FtsX"/>
    <property type="match status" value="1"/>
</dbReference>
<keyword evidence="12" id="KW-1185">Reference proteome</keyword>
<feature type="transmembrane region" description="Helical" evidence="8">
    <location>
        <begin position="377"/>
        <end position="399"/>
    </location>
</feature>
<feature type="domain" description="ABC3 transporter permease C-terminal" evidence="9">
    <location>
        <begin position="330"/>
        <end position="405"/>
    </location>
</feature>
<feature type="compositionally biased region" description="Low complexity" evidence="7">
    <location>
        <begin position="136"/>
        <end position="166"/>
    </location>
</feature>
<dbReference type="InterPro" id="IPR025857">
    <property type="entry name" value="MacB_PCD"/>
</dbReference>
<keyword evidence="5 8" id="KW-0472">Membrane</keyword>
<feature type="transmembrane region" description="Helical" evidence="8">
    <location>
        <begin position="325"/>
        <end position="346"/>
    </location>
</feature>
<dbReference type="GO" id="GO:0005886">
    <property type="term" value="C:plasma membrane"/>
    <property type="evidence" value="ECO:0007669"/>
    <property type="project" value="UniProtKB-SubCell"/>
</dbReference>
<comment type="subcellular location">
    <subcellularLocation>
        <location evidence="1">Cell membrane</location>
        <topology evidence="1">Multi-pass membrane protein</topology>
    </subcellularLocation>
</comment>
<evidence type="ECO:0000256" key="2">
    <source>
        <dbReference type="ARBA" id="ARBA00022475"/>
    </source>
</evidence>
<feature type="region of interest" description="Disordered" evidence="7">
    <location>
        <begin position="418"/>
        <end position="446"/>
    </location>
</feature>
<comment type="similarity">
    <text evidence="6">Belongs to the ABC-4 integral membrane protein family.</text>
</comment>
<dbReference type="PANTHER" id="PTHR30572:SF4">
    <property type="entry name" value="ABC TRANSPORTER PERMEASE YTRF"/>
    <property type="match status" value="1"/>
</dbReference>
<proteinExistence type="inferred from homology"/>
<dbReference type="HOGENOM" id="CLU_625225_0_0_11"/>
<feature type="domain" description="MacB-like periplasmic core" evidence="10">
    <location>
        <begin position="17"/>
        <end position="294"/>
    </location>
</feature>